<organism evidence="2 3">
    <name type="scientific">Tanacetum coccineum</name>
    <dbReference type="NCBI Taxonomy" id="301880"/>
    <lineage>
        <taxon>Eukaryota</taxon>
        <taxon>Viridiplantae</taxon>
        <taxon>Streptophyta</taxon>
        <taxon>Embryophyta</taxon>
        <taxon>Tracheophyta</taxon>
        <taxon>Spermatophyta</taxon>
        <taxon>Magnoliopsida</taxon>
        <taxon>eudicotyledons</taxon>
        <taxon>Gunneridae</taxon>
        <taxon>Pentapetalae</taxon>
        <taxon>asterids</taxon>
        <taxon>campanulids</taxon>
        <taxon>Asterales</taxon>
        <taxon>Asteraceae</taxon>
        <taxon>Asteroideae</taxon>
        <taxon>Anthemideae</taxon>
        <taxon>Anthemidinae</taxon>
        <taxon>Tanacetum</taxon>
    </lineage>
</organism>
<feature type="region of interest" description="Disordered" evidence="1">
    <location>
        <begin position="173"/>
        <end position="198"/>
    </location>
</feature>
<comment type="caution">
    <text evidence="2">The sequence shown here is derived from an EMBL/GenBank/DDBJ whole genome shotgun (WGS) entry which is preliminary data.</text>
</comment>
<keyword evidence="3" id="KW-1185">Reference proteome</keyword>
<evidence type="ECO:0000256" key="1">
    <source>
        <dbReference type="SAM" id="MobiDB-lite"/>
    </source>
</evidence>
<gene>
    <name evidence="2" type="ORF">Tco_0909761</name>
</gene>
<dbReference type="EMBL" id="BQNB010014547">
    <property type="protein sequence ID" value="GJT29486.1"/>
    <property type="molecule type" value="Genomic_DNA"/>
</dbReference>
<evidence type="ECO:0000313" key="2">
    <source>
        <dbReference type="EMBL" id="GJT29486.1"/>
    </source>
</evidence>
<protein>
    <recommendedName>
        <fullName evidence="4">Reverse transcriptase domain-containing protein</fullName>
    </recommendedName>
</protein>
<feature type="region of interest" description="Disordered" evidence="1">
    <location>
        <begin position="74"/>
        <end position="133"/>
    </location>
</feature>
<reference evidence="2" key="2">
    <citation type="submission" date="2022-01" db="EMBL/GenBank/DDBJ databases">
        <authorList>
            <person name="Yamashiro T."/>
            <person name="Shiraishi A."/>
            <person name="Satake H."/>
            <person name="Nakayama K."/>
        </authorList>
    </citation>
    <scope>NUCLEOTIDE SEQUENCE</scope>
</reference>
<evidence type="ECO:0008006" key="4">
    <source>
        <dbReference type="Google" id="ProtNLM"/>
    </source>
</evidence>
<dbReference type="Proteomes" id="UP001151760">
    <property type="component" value="Unassembled WGS sequence"/>
</dbReference>
<name>A0ABQ5CQY4_9ASTR</name>
<accession>A0ABQ5CQY4</accession>
<feature type="compositionally biased region" description="Polar residues" evidence="1">
    <location>
        <begin position="75"/>
        <end position="91"/>
    </location>
</feature>
<feature type="compositionally biased region" description="Basic and acidic residues" evidence="1">
    <location>
        <begin position="173"/>
        <end position="187"/>
    </location>
</feature>
<sequence length="198" mass="22643">MLWEWRGIANMDFIQLGGSSRVGEMILARERSGFAGEKVWGDIPVVVHQNLTTYRNTKRACAFHIYTDSLIRYAPTNNPNDQQNDSETPINFDSDKEDDEPTPQPKPKTPKPVKETPTPKPYKPKISYPQRLRKEKMEAQYGKFLDMIRAVRVNVPLVDVLAGMPNYGKFLKELGTDNQEKDEKQSQNDKTGLGMEKL</sequence>
<proteinExistence type="predicted"/>
<evidence type="ECO:0000313" key="3">
    <source>
        <dbReference type="Proteomes" id="UP001151760"/>
    </source>
</evidence>
<reference evidence="2" key="1">
    <citation type="journal article" date="2022" name="Int. J. Mol. Sci.">
        <title>Draft Genome of Tanacetum Coccineum: Genomic Comparison of Closely Related Tanacetum-Family Plants.</title>
        <authorList>
            <person name="Yamashiro T."/>
            <person name="Shiraishi A."/>
            <person name="Nakayama K."/>
            <person name="Satake H."/>
        </authorList>
    </citation>
    <scope>NUCLEOTIDE SEQUENCE</scope>
</reference>